<evidence type="ECO:0000313" key="1">
    <source>
        <dbReference type="EMBL" id="KAG1525727.1"/>
    </source>
</evidence>
<accession>A0A9P6XMF9</accession>
<dbReference type="Proteomes" id="UP000740926">
    <property type="component" value="Unassembled WGS sequence"/>
</dbReference>
<dbReference type="EMBL" id="JAANIU010018129">
    <property type="protein sequence ID" value="KAG1525727.1"/>
    <property type="molecule type" value="Genomic_DNA"/>
</dbReference>
<sequence length="71" mass="7421">MVDGFTRLRHHAVVGSDHQDHDVGRLGAAGTHGGERLVARGVKEGHHAALGLNVVGADVLPARSCRGRRGP</sequence>
<organism evidence="1 2">
    <name type="scientific">Rhizopus delemar</name>
    <dbReference type="NCBI Taxonomy" id="936053"/>
    <lineage>
        <taxon>Eukaryota</taxon>
        <taxon>Fungi</taxon>
        <taxon>Fungi incertae sedis</taxon>
        <taxon>Mucoromycota</taxon>
        <taxon>Mucoromycotina</taxon>
        <taxon>Mucoromycetes</taxon>
        <taxon>Mucorales</taxon>
        <taxon>Mucorineae</taxon>
        <taxon>Rhizopodaceae</taxon>
        <taxon>Rhizopus</taxon>
    </lineage>
</organism>
<comment type="caution">
    <text evidence="1">The sequence shown here is derived from an EMBL/GenBank/DDBJ whole genome shotgun (WGS) entry which is preliminary data.</text>
</comment>
<protein>
    <submittedName>
        <fullName evidence="1">Uncharacterized protein</fullName>
    </submittedName>
</protein>
<dbReference type="AlphaFoldDB" id="A0A9P6XMF9"/>
<keyword evidence="2" id="KW-1185">Reference proteome</keyword>
<evidence type="ECO:0000313" key="2">
    <source>
        <dbReference type="Proteomes" id="UP000740926"/>
    </source>
</evidence>
<gene>
    <name evidence="1" type="ORF">G6F50_018437</name>
</gene>
<proteinExistence type="predicted"/>
<reference evidence="1 2" key="1">
    <citation type="journal article" date="2020" name="Microb. Genom.">
        <title>Genetic diversity of clinical and environmental Mucorales isolates obtained from an investigation of mucormycosis cases among solid organ transplant recipients.</title>
        <authorList>
            <person name="Nguyen M.H."/>
            <person name="Kaul D."/>
            <person name="Muto C."/>
            <person name="Cheng S.J."/>
            <person name="Richter R.A."/>
            <person name="Bruno V.M."/>
            <person name="Liu G."/>
            <person name="Beyhan S."/>
            <person name="Sundermann A.J."/>
            <person name="Mounaud S."/>
            <person name="Pasculle A.W."/>
            <person name="Nierman W.C."/>
            <person name="Driscoll E."/>
            <person name="Cumbie R."/>
            <person name="Clancy C.J."/>
            <person name="Dupont C.L."/>
        </authorList>
    </citation>
    <scope>NUCLEOTIDE SEQUENCE [LARGE SCALE GENOMIC DNA]</scope>
    <source>
        <strain evidence="1 2">GL24</strain>
    </source>
</reference>
<name>A0A9P6XMF9_9FUNG</name>